<dbReference type="GO" id="GO:0008700">
    <property type="term" value="F:(R,S)-4-hydroxy-2-oxoglutarate aldolase activity"/>
    <property type="evidence" value="ECO:0007669"/>
    <property type="project" value="UniProtKB-EC"/>
</dbReference>
<evidence type="ECO:0000256" key="3">
    <source>
        <dbReference type="ARBA" id="ARBA00011233"/>
    </source>
</evidence>
<protein>
    <submittedName>
        <fullName evidence="6">Bifunctional 4-hydroxy-2-oxoglutarate aldolase/2-dehydro-3-deoxy-phosphogluconate aldolase</fullName>
        <ecNumber evidence="6">4.1.2.14</ecNumber>
        <ecNumber evidence="6">4.1.3.16</ecNumber>
    </submittedName>
</protein>
<dbReference type="Proteomes" id="UP000594468">
    <property type="component" value="Chromosome"/>
</dbReference>
<evidence type="ECO:0000256" key="4">
    <source>
        <dbReference type="ARBA" id="ARBA00023239"/>
    </source>
</evidence>
<dbReference type="SUPFAM" id="SSF51569">
    <property type="entry name" value="Aldolase"/>
    <property type="match status" value="1"/>
</dbReference>
<keyword evidence="7" id="KW-1185">Reference proteome</keyword>
<dbReference type="PANTHER" id="PTHR30246:SF1">
    <property type="entry name" value="2-DEHYDRO-3-DEOXY-6-PHOSPHOGALACTONATE ALDOLASE-RELATED"/>
    <property type="match status" value="1"/>
</dbReference>
<dbReference type="NCBIfam" id="NF005499">
    <property type="entry name" value="PRK07114.1"/>
    <property type="match status" value="1"/>
</dbReference>
<dbReference type="Pfam" id="PF01081">
    <property type="entry name" value="Aldolase"/>
    <property type="match status" value="1"/>
</dbReference>
<dbReference type="EC" id="4.1.2.14" evidence="6"/>
<comment type="pathway">
    <text evidence="1">Carbohydrate acid metabolism.</text>
</comment>
<organism evidence="6 7">
    <name type="scientific">Phototrophicus methaneseepsis</name>
    <dbReference type="NCBI Taxonomy" id="2710758"/>
    <lineage>
        <taxon>Bacteria</taxon>
        <taxon>Bacillati</taxon>
        <taxon>Chloroflexota</taxon>
        <taxon>Candidatus Thermofontia</taxon>
        <taxon>Phototrophicales</taxon>
        <taxon>Phototrophicaceae</taxon>
        <taxon>Phototrophicus</taxon>
    </lineage>
</organism>
<evidence type="ECO:0000313" key="6">
    <source>
        <dbReference type="EMBL" id="QPC85016.1"/>
    </source>
</evidence>
<dbReference type="AlphaFoldDB" id="A0A7S8EDN2"/>
<dbReference type="InterPro" id="IPR013785">
    <property type="entry name" value="Aldolase_TIM"/>
</dbReference>
<proteinExistence type="inferred from homology"/>
<evidence type="ECO:0000256" key="5">
    <source>
        <dbReference type="ARBA" id="ARBA00023277"/>
    </source>
</evidence>
<dbReference type="CDD" id="cd00452">
    <property type="entry name" value="KDPG_aldolase"/>
    <property type="match status" value="1"/>
</dbReference>
<comment type="subunit">
    <text evidence="3">Homotrimer.</text>
</comment>
<evidence type="ECO:0000256" key="2">
    <source>
        <dbReference type="ARBA" id="ARBA00006906"/>
    </source>
</evidence>
<evidence type="ECO:0000313" key="7">
    <source>
        <dbReference type="Proteomes" id="UP000594468"/>
    </source>
</evidence>
<dbReference type="PANTHER" id="PTHR30246">
    <property type="entry name" value="2-KETO-3-DEOXY-6-PHOSPHOGLUCONATE ALDOLASE"/>
    <property type="match status" value="1"/>
</dbReference>
<gene>
    <name evidence="6" type="ORF">G4Y79_11805</name>
</gene>
<dbReference type="KEGG" id="pmet:G4Y79_11805"/>
<keyword evidence="4 6" id="KW-0456">Lyase</keyword>
<name>A0A7S8EDN2_9CHLR</name>
<dbReference type="EMBL" id="CP062983">
    <property type="protein sequence ID" value="QPC85016.1"/>
    <property type="molecule type" value="Genomic_DNA"/>
</dbReference>
<evidence type="ECO:0000256" key="1">
    <source>
        <dbReference type="ARBA" id="ARBA00004761"/>
    </source>
</evidence>
<dbReference type="Gene3D" id="3.20.20.70">
    <property type="entry name" value="Aldolase class I"/>
    <property type="match status" value="1"/>
</dbReference>
<dbReference type="EC" id="4.1.3.16" evidence="6"/>
<comment type="similarity">
    <text evidence="2">Belongs to the KHG/KDPG aldolase family.</text>
</comment>
<keyword evidence="5" id="KW-0119">Carbohydrate metabolism</keyword>
<accession>A0A7S8EDN2</accession>
<dbReference type="RefSeq" id="WP_195173079.1">
    <property type="nucleotide sequence ID" value="NZ_CP062983.1"/>
</dbReference>
<dbReference type="InterPro" id="IPR000887">
    <property type="entry name" value="Aldlse_KDPG_KHG"/>
</dbReference>
<sequence length="224" mass="24294">MAQFDRLTVFNTVIEDGMVPLFYHADMETAQSLVGALADGGSRVLEFTNRGENALEVFRALVKYCAQFYPQMIIGIGSVDDAPTAALFLAYGANFIVGPTFNPEVARLCNRRKVAYMPGCGTLNEIANAEEYGAEIVKLFPGNAAGGADFVKSVLAPRPWSRIMPTGGVTPEEDNLRQWFSAGVTCVGMGSKLVRQDWIAAGNYAAITELTRSTLALIRQLRAE</sequence>
<dbReference type="GO" id="GO:0008675">
    <property type="term" value="F:2-dehydro-3-deoxy-phosphogluconate aldolase activity"/>
    <property type="evidence" value="ECO:0007669"/>
    <property type="project" value="UniProtKB-EC"/>
</dbReference>
<reference evidence="6 7" key="1">
    <citation type="submission" date="2020-02" db="EMBL/GenBank/DDBJ databases">
        <authorList>
            <person name="Zheng R.K."/>
            <person name="Sun C.M."/>
        </authorList>
    </citation>
    <scope>NUCLEOTIDE SEQUENCE [LARGE SCALE GENOMIC DNA]</scope>
    <source>
        <strain evidence="7">rifampicinis</strain>
    </source>
</reference>